<dbReference type="FunFam" id="3.40.50.11340:FF:000005">
    <property type="entry name" value="Galactoside 2-alpha-L-fucosyltransferase"/>
    <property type="match status" value="1"/>
</dbReference>
<dbReference type="EMBL" id="CP097510">
    <property type="protein sequence ID" value="URE27736.1"/>
    <property type="molecule type" value="Genomic_DNA"/>
</dbReference>
<dbReference type="GO" id="GO:0071555">
    <property type="term" value="P:cell wall organization"/>
    <property type="evidence" value="ECO:0007669"/>
    <property type="project" value="UniProtKB-UniRule"/>
</dbReference>
<keyword evidence="6 7" id="KW-0961">Cell wall biogenesis/degradation</keyword>
<evidence type="ECO:0000256" key="7">
    <source>
        <dbReference type="RuleBase" id="RU367004"/>
    </source>
</evidence>
<dbReference type="Proteomes" id="UP001055439">
    <property type="component" value="Chromosome 8"/>
</dbReference>
<comment type="function">
    <text evidence="7">May be involved in cell wall biosynthesis.</text>
</comment>
<comment type="similarity">
    <text evidence="1 7">Belongs to the glycosyltransferase 37 family.</text>
</comment>
<keyword evidence="4 7" id="KW-0333">Golgi apparatus</keyword>
<keyword evidence="9" id="KW-1185">Reference proteome</keyword>
<dbReference type="Pfam" id="PF03254">
    <property type="entry name" value="XG_FTase"/>
    <property type="match status" value="1"/>
</dbReference>
<proteinExistence type="inferred from homology"/>
<sequence length="559" mass="62883">MRDKLLGAAAARPLLVVAALTVVLLLIVLSGATRNLPLDLLIRSYSAPEEGPQNCSLASPIEPAKDKLLGGLLSPAFDEPSSPIEPAKDKLLGGLLSPAFDEPSCLSRYQSAQFWKSSNHTPSPYLLQKLRSYEALHQRCGPHTDLYNKSIDQLRSNRSTGPLECNYVVWLQSGGLGNRLMSLISTFLYAILNNRVLLLSVPDDLHDMFCEPFPGTSWALPSDFPIKKFETRDFYGGSPQSYGNLLKNKMLSNGMDATHASLPAYLYLHLTHDADDSDKMFYCEDAQPLFQSFPWLFLRSNQYFAPSLFLVSQYNDELQKLFPEKEAVFHHLGRYLLHPTNSVWGYVTRYYEAYLANAKERVGIQVRNFPNAPVKFELMLDQVINCTLKEKILPDIKVEVPANLTTSGVKPKAVLVTSLQTGYFEKLRNMYYEHSSTTGDAIGVYQPSHEELQRTENQNHNTKALAEMYLLSFSDVLVTTAFSTFGYVAQGLGGLRPWMVLRPDNQNSPCRRALSMEPCFHFAPAYDCKAGRNIDKGTVVPHVKHCEDLDFRWGLKLFD</sequence>
<dbReference type="OrthoDB" id="428346at2759"/>
<gene>
    <name evidence="8" type="ORF">MUK42_03343</name>
</gene>
<evidence type="ECO:0000256" key="6">
    <source>
        <dbReference type="ARBA" id="ARBA00023316"/>
    </source>
</evidence>
<dbReference type="GO" id="GO:0009969">
    <property type="term" value="P:xyloglucan biosynthetic process"/>
    <property type="evidence" value="ECO:0007669"/>
    <property type="project" value="TreeGrafter"/>
</dbReference>
<protein>
    <recommendedName>
        <fullName evidence="7">Fucosyltransferase</fullName>
        <ecNumber evidence="7">2.4.1.-</ecNumber>
    </recommendedName>
</protein>
<accession>A0A9E7H6L5</accession>
<evidence type="ECO:0000256" key="5">
    <source>
        <dbReference type="ARBA" id="ARBA00023180"/>
    </source>
</evidence>
<organism evidence="8 9">
    <name type="scientific">Musa troglodytarum</name>
    <name type="common">fe'i banana</name>
    <dbReference type="NCBI Taxonomy" id="320322"/>
    <lineage>
        <taxon>Eukaryota</taxon>
        <taxon>Viridiplantae</taxon>
        <taxon>Streptophyta</taxon>
        <taxon>Embryophyta</taxon>
        <taxon>Tracheophyta</taxon>
        <taxon>Spermatophyta</taxon>
        <taxon>Magnoliopsida</taxon>
        <taxon>Liliopsida</taxon>
        <taxon>Zingiberales</taxon>
        <taxon>Musaceae</taxon>
        <taxon>Musa</taxon>
    </lineage>
</organism>
<dbReference type="GO" id="GO:0042546">
    <property type="term" value="P:cell wall biogenesis"/>
    <property type="evidence" value="ECO:0007669"/>
    <property type="project" value="InterPro"/>
</dbReference>
<dbReference type="Gene3D" id="3.40.50.11350">
    <property type="match status" value="1"/>
</dbReference>
<name>A0A9E7H6L5_9LILI</name>
<evidence type="ECO:0000256" key="3">
    <source>
        <dbReference type="ARBA" id="ARBA00022679"/>
    </source>
</evidence>
<dbReference type="GO" id="GO:0032580">
    <property type="term" value="C:Golgi cisterna membrane"/>
    <property type="evidence" value="ECO:0007669"/>
    <property type="project" value="UniProtKB-SubCell"/>
</dbReference>
<evidence type="ECO:0000256" key="4">
    <source>
        <dbReference type="ARBA" id="ARBA00023034"/>
    </source>
</evidence>
<dbReference type="AlphaFoldDB" id="A0A9E7H6L5"/>
<dbReference type="GO" id="GO:0008107">
    <property type="term" value="F:galactoside 2-alpha-L-fucosyltransferase activity"/>
    <property type="evidence" value="ECO:0007669"/>
    <property type="project" value="InterPro"/>
</dbReference>
<evidence type="ECO:0000256" key="1">
    <source>
        <dbReference type="ARBA" id="ARBA00010481"/>
    </source>
</evidence>
<evidence type="ECO:0000313" key="9">
    <source>
        <dbReference type="Proteomes" id="UP001055439"/>
    </source>
</evidence>
<dbReference type="Gene3D" id="3.40.50.11340">
    <property type="match status" value="1"/>
</dbReference>
<evidence type="ECO:0000256" key="2">
    <source>
        <dbReference type="ARBA" id="ARBA00022676"/>
    </source>
</evidence>
<dbReference type="EC" id="2.4.1.-" evidence="7"/>
<dbReference type="PANTHER" id="PTHR31889">
    <property type="entry name" value="FUCOSYLTRANSFERASE 2-RELATED"/>
    <property type="match status" value="1"/>
</dbReference>
<reference evidence="8" key="1">
    <citation type="submission" date="2022-05" db="EMBL/GenBank/DDBJ databases">
        <title>The Musa troglodytarum L. genome provides insights into the mechanism of non-climacteric behaviour and enrichment of carotenoids.</title>
        <authorList>
            <person name="Wang J."/>
        </authorList>
    </citation>
    <scope>NUCLEOTIDE SEQUENCE</scope>
    <source>
        <tissue evidence="8">Leaf</tissue>
    </source>
</reference>
<keyword evidence="3 7" id="KW-0808">Transferase</keyword>
<keyword evidence="2 7" id="KW-0328">Glycosyltransferase</keyword>
<dbReference type="PANTHER" id="PTHR31889:SF2">
    <property type="entry name" value="FUCOSYLTRANSFERASE 3"/>
    <property type="match status" value="1"/>
</dbReference>
<dbReference type="InterPro" id="IPR004938">
    <property type="entry name" value="XG_FTase"/>
</dbReference>
<comment type="subcellular location">
    <subcellularLocation>
        <location evidence="7">Golgi apparatus</location>
        <location evidence="7">Golgi stack membrane</location>
        <topology evidence="7">Single-pass type II membrane protein</topology>
    </subcellularLocation>
</comment>
<evidence type="ECO:0000313" key="8">
    <source>
        <dbReference type="EMBL" id="URE27736.1"/>
    </source>
</evidence>
<keyword evidence="5" id="KW-0325">Glycoprotein</keyword>